<sequence>MISLQNIYETLAELKERLDLKLSHPYLARFLSSPVVDEDKLLLFYAILDEAPVTEEEKKNYTVTAMLVQIALDTHDKVSTSVHVEKGQFFKRQLTVLAGDYYSGLYYALLAEMNDVRMVRTLATAIKEINEHKIRLYEASNMDIEEAVKSMIVIETALCQHLSDHFGIDLWKAVSRKFLSYKRLSAEKMKMVSGSSLMMKKYSSEKGPFQDVETIRTDLIKRCNFYFDEAVSLVERSLESSHTMKQALLGRLENMRFHEDTLSTKLAEEGF</sequence>
<dbReference type="EMBL" id="CP147407">
    <property type="protein sequence ID" value="WXB95337.1"/>
    <property type="molecule type" value="Genomic_DNA"/>
</dbReference>
<protein>
    <submittedName>
        <fullName evidence="1">Heptaprenyl diphosphate synthase component 1</fullName>
    </submittedName>
</protein>
<gene>
    <name evidence="1" type="ORF">WCV65_12200</name>
</gene>
<reference evidence="1 2" key="1">
    <citation type="submission" date="2024-02" db="EMBL/GenBank/DDBJ databases">
        <title>Seven novel Bacillus-like species.</title>
        <authorList>
            <person name="Liu G."/>
        </authorList>
    </citation>
    <scope>NUCLEOTIDE SEQUENCE [LARGE SCALE GENOMIC DNA]</scope>
    <source>
        <strain evidence="1 2">FJAT-52054</strain>
    </source>
</reference>
<dbReference type="InterPro" id="IPR009920">
    <property type="entry name" value="HEPPP_synth_su1"/>
</dbReference>
<dbReference type="Pfam" id="PF07307">
    <property type="entry name" value="HEPPP_synt_1"/>
    <property type="match status" value="1"/>
</dbReference>
<name>A0ABZ2NC62_9BACI</name>
<evidence type="ECO:0000313" key="2">
    <source>
        <dbReference type="Proteomes" id="UP001377337"/>
    </source>
</evidence>
<organism evidence="1 2">
    <name type="scientific">Metabacillus sediminis</name>
    <dbReference type="NCBI Taxonomy" id="3117746"/>
    <lineage>
        <taxon>Bacteria</taxon>
        <taxon>Bacillati</taxon>
        <taxon>Bacillota</taxon>
        <taxon>Bacilli</taxon>
        <taxon>Bacillales</taxon>
        <taxon>Bacillaceae</taxon>
        <taxon>Metabacillus</taxon>
    </lineage>
</organism>
<proteinExistence type="predicted"/>
<dbReference type="RefSeq" id="WP_051860708.1">
    <property type="nucleotide sequence ID" value="NZ_CP147407.1"/>
</dbReference>
<accession>A0ABZ2NC62</accession>
<dbReference type="Proteomes" id="UP001377337">
    <property type="component" value="Chromosome"/>
</dbReference>
<evidence type="ECO:0000313" key="1">
    <source>
        <dbReference type="EMBL" id="WXB95337.1"/>
    </source>
</evidence>
<dbReference type="Gene3D" id="1.20.120.1450">
    <property type="match status" value="1"/>
</dbReference>
<keyword evidence="2" id="KW-1185">Reference proteome</keyword>